<keyword evidence="1" id="KW-1133">Transmembrane helix</keyword>
<dbReference type="InterPro" id="IPR049820">
    <property type="entry name" value="Trnsprt_adja_ssu-like"/>
</dbReference>
<keyword evidence="1" id="KW-0812">Transmembrane</keyword>
<dbReference type="RefSeq" id="WP_221739848.1">
    <property type="nucleotide sequence ID" value="NZ_CCSF01000001.1"/>
</dbReference>
<keyword evidence="1" id="KW-0472">Membrane</keyword>
<evidence type="ECO:0000256" key="1">
    <source>
        <dbReference type="SAM" id="Phobius"/>
    </source>
</evidence>
<feature type="transmembrane region" description="Helical" evidence="1">
    <location>
        <begin position="6"/>
        <end position="29"/>
    </location>
</feature>
<dbReference type="HOGENOM" id="CLU_212792_0_0_6"/>
<keyword evidence="3" id="KW-1185">Reference proteome</keyword>
<proteinExistence type="predicted"/>
<gene>
    <name evidence="2" type="ORF">BN1079_00311</name>
</gene>
<dbReference type="NCBIfam" id="NF038354">
    <property type="entry name" value="trnsprt_adja_43"/>
    <property type="match status" value="1"/>
</dbReference>
<name>A0A078LRP1_9PSED</name>
<reference evidence="2 3" key="1">
    <citation type="submission" date="2014-07" db="EMBL/GenBank/DDBJ databases">
        <authorList>
            <person name="Urmite Genomes Urmite Genomes"/>
        </authorList>
    </citation>
    <scope>NUCLEOTIDE SEQUENCE [LARGE SCALE GENOMIC DNA]</scope>
    <source>
        <strain evidence="2 3">20_BN</strain>
    </source>
</reference>
<dbReference type="EMBL" id="CCSF01000001">
    <property type="protein sequence ID" value="CDZ93032.1"/>
    <property type="molecule type" value="Genomic_DNA"/>
</dbReference>
<organism evidence="2 3">
    <name type="scientific">Pseudomonas saudiphocaensis</name>
    <dbReference type="NCBI Taxonomy" id="1499686"/>
    <lineage>
        <taxon>Bacteria</taxon>
        <taxon>Pseudomonadati</taxon>
        <taxon>Pseudomonadota</taxon>
        <taxon>Gammaproteobacteria</taxon>
        <taxon>Pseudomonadales</taxon>
        <taxon>Pseudomonadaceae</taxon>
        <taxon>Pseudomonas</taxon>
    </lineage>
</organism>
<dbReference type="AlphaFoldDB" id="A0A078LRP1"/>
<evidence type="ECO:0000313" key="2">
    <source>
        <dbReference type="EMBL" id="CDZ93032.1"/>
    </source>
</evidence>
<sequence>MSSIALTAYVLIWPAIATAVLGLLCFGLANDIRAAKRNGTDLV</sequence>
<accession>A0A078LRP1</accession>
<protein>
    <submittedName>
        <fullName evidence="2">Uncharacterized protein</fullName>
    </submittedName>
</protein>
<dbReference type="Proteomes" id="UP000053902">
    <property type="component" value="Unassembled WGS sequence"/>
</dbReference>
<evidence type="ECO:0000313" key="3">
    <source>
        <dbReference type="Proteomes" id="UP000053902"/>
    </source>
</evidence>